<dbReference type="SUPFAM" id="SSF53822">
    <property type="entry name" value="Periplasmic binding protein-like I"/>
    <property type="match status" value="1"/>
</dbReference>
<feature type="domain" description="Ionotropic glutamate receptor C-terminal" evidence="21">
    <location>
        <begin position="459"/>
        <end position="755"/>
    </location>
</feature>
<keyword evidence="12 15" id="KW-1071">Ligand-gated ion channel</keyword>
<comment type="subunit">
    <text evidence="3">May form heteromers.</text>
</comment>
<evidence type="ECO:0000313" key="22">
    <source>
        <dbReference type="EMBL" id="EAZ09184.1"/>
    </source>
</evidence>
<dbReference type="FunFam" id="3.40.50.2300:FF:001062">
    <property type="match status" value="1"/>
</dbReference>
<comment type="similarity">
    <text evidence="2 15">Belongs to the glutamate-gated ion channel (TC 1.A.10.1) family.</text>
</comment>
<proteinExistence type="inferred from homology"/>
<evidence type="ECO:0000256" key="11">
    <source>
        <dbReference type="ARBA" id="ARBA00023180"/>
    </source>
</evidence>
<comment type="function">
    <text evidence="15">Glutamate-gated receptor that probably acts as non-selective cation channel.</text>
</comment>
<dbReference type="PANTHER" id="PTHR34836">
    <property type="entry name" value="OS06G0188250 PROTEIN"/>
    <property type="match status" value="1"/>
</dbReference>
<evidence type="ECO:0000256" key="4">
    <source>
        <dbReference type="ARBA" id="ARBA00022448"/>
    </source>
</evidence>
<dbReference type="Gramene" id="BGIOSGA029718-TA">
    <property type="protein sequence ID" value="BGIOSGA029718-PA"/>
    <property type="gene ID" value="BGIOSGA029718"/>
</dbReference>
<feature type="signal peptide" evidence="19">
    <location>
        <begin position="1"/>
        <end position="20"/>
    </location>
</feature>
<dbReference type="SMART" id="SM00079">
    <property type="entry name" value="PBPe"/>
    <property type="match status" value="1"/>
</dbReference>
<keyword evidence="13 15" id="KW-0407">Ion channel</keyword>
<dbReference type="FunFam" id="3.40.190.10:FF:000213">
    <property type="entry name" value="Glutamate receptor"/>
    <property type="match status" value="1"/>
</dbReference>
<keyword evidence="16" id="KW-1015">Disulfide bond</keyword>
<evidence type="ECO:0000256" key="5">
    <source>
        <dbReference type="ARBA" id="ARBA00022692"/>
    </source>
</evidence>
<dbReference type="FunFam" id="3.40.190.10:FF:000103">
    <property type="entry name" value="Glutamate receptor"/>
    <property type="match status" value="1"/>
</dbReference>
<evidence type="ECO:0000256" key="18">
    <source>
        <dbReference type="SAM" id="Phobius"/>
    </source>
</evidence>
<keyword evidence="7 18" id="KW-1133">Transmembrane helix</keyword>
<evidence type="ECO:0000256" key="14">
    <source>
        <dbReference type="ARBA" id="ARBA00049638"/>
    </source>
</evidence>
<dbReference type="Gene3D" id="3.40.190.10">
    <property type="entry name" value="Periplasmic binding protein-like II"/>
    <property type="match status" value="3"/>
</dbReference>
<keyword evidence="9 15" id="KW-0472">Membrane</keyword>
<comment type="function">
    <text evidence="14">Glutamate-gated receptor that probably acts as a non-selective cation channel. May be involved in light-signal transduction and calcium homeostasis via the regulation of calcium influx into cells.</text>
</comment>
<comment type="subcellular location">
    <subcellularLocation>
        <location evidence="1">Membrane</location>
        <topology evidence="1">Multi-pass membrane protein</topology>
    </subcellularLocation>
</comment>
<feature type="domain" description="Solute-binding protein family 3/N-terminal" evidence="20">
    <location>
        <begin position="459"/>
        <end position="756"/>
    </location>
</feature>
<dbReference type="HOGENOM" id="CLU_007358_0_2_1"/>
<protein>
    <recommendedName>
        <fullName evidence="15">Glutamate receptor</fullName>
    </recommendedName>
</protein>
<keyword evidence="6 19" id="KW-0732">Signal</keyword>
<dbReference type="InterPro" id="IPR019594">
    <property type="entry name" value="Glu/Gly-bd"/>
</dbReference>
<dbReference type="PANTHER" id="PTHR34836:SF1">
    <property type="entry name" value="OS09G0428600 PROTEIN"/>
    <property type="match status" value="1"/>
</dbReference>
<evidence type="ECO:0000256" key="19">
    <source>
        <dbReference type="SAM" id="SignalP"/>
    </source>
</evidence>
<evidence type="ECO:0000256" key="15">
    <source>
        <dbReference type="PIRNR" id="PIRNR037090"/>
    </source>
</evidence>
<organism evidence="22 23">
    <name type="scientific">Oryza sativa subsp. indica</name>
    <name type="common">Rice</name>
    <dbReference type="NCBI Taxonomy" id="39946"/>
    <lineage>
        <taxon>Eukaryota</taxon>
        <taxon>Viridiplantae</taxon>
        <taxon>Streptophyta</taxon>
        <taxon>Embryophyta</taxon>
        <taxon>Tracheophyta</taxon>
        <taxon>Spermatophyta</taxon>
        <taxon>Magnoliopsida</taxon>
        <taxon>Liliopsida</taxon>
        <taxon>Poales</taxon>
        <taxon>Poaceae</taxon>
        <taxon>BOP clade</taxon>
        <taxon>Oryzoideae</taxon>
        <taxon>Oryzeae</taxon>
        <taxon>Oryzinae</taxon>
        <taxon>Oryza</taxon>
        <taxon>Oryza sativa</taxon>
    </lineage>
</organism>
<dbReference type="InterPro" id="IPR028082">
    <property type="entry name" value="Peripla_BP_I"/>
</dbReference>
<dbReference type="InterPro" id="IPR001320">
    <property type="entry name" value="Iontro_rcpt_C"/>
</dbReference>
<dbReference type="GO" id="GO:0015276">
    <property type="term" value="F:ligand-gated monoatomic ion channel activity"/>
    <property type="evidence" value="ECO:0007669"/>
    <property type="project" value="InterPro"/>
</dbReference>
<dbReference type="Gene3D" id="3.40.50.2300">
    <property type="match status" value="3"/>
</dbReference>
<dbReference type="CDD" id="cd19990">
    <property type="entry name" value="PBP1_GABAb_receptor_plant"/>
    <property type="match status" value="1"/>
</dbReference>
<evidence type="ECO:0000259" key="20">
    <source>
        <dbReference type="SMART" id="SM00062"/>
    </source>
</evidence>
<evidence type="ECO:0000256" key="13">
    <source>
        <dbReference type="ARBA" id="ARBA00023303"/>
    </source>
</evidence>
<dbReference type="InterPro" id="IPR001638">
    <property type="entry name" value="Solute-binding_3/MltF_N"/>
</dbReference>
<dbReference type="SUPFAM" id="SSF53850">
    <property type="entry name" value="Periplasmic binding protein-like II"/>
    <property type="match status" value="1"/>
</dbReference>
<feature type="region of interest" description="Disordered" evidence="17">
    <location>
        <begin position="812"/>
        <end position="868"/>
    </location>
</feature>
<evidence type="ECO:0000256" key="2">
    <source>
        <dbReference type="ARBA" id="ARBA00008685"/>
    </source>
</evidence>
<evidence type="ECO:0000256" key="6">
    <source>
        <dbReference type="ARBA" id="ARBA00022729"/>
    </source>
</evidence>
<evidence type="ECO:0000256" key="16">
    <source>
        <dbReference type="PIRSR" id="PIRSR037090-50"/>
    </source>
</evidence>
<keyword evidence="5 18" id="KW-0812">Transmembrane</keyword>
<evidence type="ECO:0000256" key="3">
    <source>
        <dbReference type="ARBA" id="ARBA00011095"/>
    </source>
</evidence>
<dbReference type="FunFam" id="3.40.190.10:FF:000158">
    <property type="entry name" value="Glutamate receptor"/>
    <property type="match status" value="1"/>
</dbReference>
<dbReference type="Pfam" id="PF00060">
    <property type="entry name" value="Lig_chan"/>
    <property type="match status" value="1"/>
</dbReference>
<keyword evidence="11" id="KW-0325">Glycoprotein</keyword>
<feature type="transmembrane region" description="Helical" evidence="18">
    <location>
        <begin position="783"/>
        <end position="804"/>
    </location>
</feature>
<feature type="compositionally biased region" description="Basic and acidic residues" evidence="17">
    <location>
        <begin position="823"/>
        <end position="839"/>
    </location>
</feature>
<dbReference type="GO" id="GO:0016020">
    <property type="term" value="C:membrane"/>
    <property type="evidence" value="ECO:0007669"/>
    <property type="project" value="UniProtKB-SubCell"/>
</dbReference>
<evidence type="ECO:0000256" key="8">
    <source>
        <dbReference type="ARBA" id="ARBA00023065"/>
    </source>
</evidence>
<feature type="compositionally biased region" description="Low complexity" evidence="17">
    <location>
        <begin position="844"/>
        <end position="859"/>
    </location>
</feature>
<keyword evidence="10 15" id="KW-0675">Receptor</keyword>
<evidence type="ECO:0000256" key="7">
    <source>
        <dbReference type="ARBA" id="ARBA00022989"/>
    </source>
</evidence>
<evidence type="ECO:0000256" key="10">
    <source>
        <dbReference type="ARBA" id="ARBA00023170"/>
    </source>
</evidence>
<feature type="transmembrane region" description="Helical" evidence="18">
    <location>
        <begin position="591"/>
        <end position="613"/>
    </location>
</feature>
<dbReference type="PIRSF" id="PIRSF037090">
    <property type="entry name" value="Iontro_Glu-like_rcpt_pln"/>
    <property type="match status" value="1"/>
</dbReference>
<gene>
    <name evidence="22" type="ORF">OsI_31456</name>
</gene>
<sequence length="899" mass="99714">MERAPQTMLFLLLLVHFTVAQNANKTGVVDGFPVGVILDLQTMVGKIARTSILMALDDFYAAHTNYSTKIVLHIRDSGSNNVQAASAALDLLENHNVQIIIGPQKSSQASFVSDLGNRSQVPVISFTATSPSLYSASLPYFVRATLNDSAQVQSIACLIKTYGWREVVPIYEDTDYGRGIIPYLVDALQDIDARVPYRSVIPLSATSEEISQELYKLMTMQTRVFIVHMSSTLAASLFTKAKEVGMMSKGFVWIMTDGITNIVDSMSTSVVEAMNGALGIQFYVNNSELDSFTIGWNRRFQIDNPNDPPLKLSIFGLWGYDTIWAVAQAVENVGVNNRTSFKKPSVARNSTSLENMETSVYGPELLKVILRNKFRGKSGYFDLSNRQLQVSIFRIINVFGKGWKDIGFWNEGNGISRQLNLGKSTTKYADSVSDLNPVTWPGKSTEIPKGWEIPASGKKLQVGVHKSAYKEYMTNQRDPITGATKASGFSIDIFEEAVKRLPFALPYEYVAFDTSRDTSTGSYDDFVHQVYLKKYDVAIGDITIRHSRMAYVDFTVPYTESGVAMIVPSKGTVDKTWIFLQPLSYERVERILSRIVLIVWVFFFLILSSGYTANLATMLTVQQLKPTINSIDELRKSGENIGYHDGSFVKNLLEDLNFNTSKIKAYDTPDDFYNALSKGSNNGGIAAFVHEVPYIKLFLAKHCKEYTMVGPFYKTAGFGYAFPKGSPLLGDISKAILSITEGDIIMQLENKWIGYQNDCKSVDSAVGSVSDPDKLHVDSFKGLLILTGAASTSSLLIAGMIYFYEKKKSMTSMQPDQNGEGLEENHNPQEVNEGNRAEENNQLGASTGQSGQQQQQTGAREMSNINLQTSSVRRNSSIFIWHERNLGARVAPISSSSHF</sequence>
<dbReference type="Pfam" id="PF01094">
    <property type="entry name" value="ANF_receptor"/>
    <property type="match status" value="1"/>
</dbReference>
<dbReference type="FunFam" id="3.40.50.2300:FF:000169">
    <property type="entry name" value="Glutamate receptor"/>
    <property type="match status" value="1"/>
</dbReference>
<dbReference type="Proteomes" id="UP000007015">
    <property type="component" value="Chromosome 9"/>
</dbReference>
<dbReference type="InterPro" id="IPR001828">
    <property type="entry name" value="ANF_lig-bd_rcpt"/>
</dbReference>
<dbReference type="Pfam" id="PF10613">
    <property type="entry name" value="Lig_chan-Glu_bd"/>
    <property type="match status" value="1"/>
</dbReference>
<evidence type="ECO:0000259" key="21">
    <source>
        <dbReference type="SMART" id="SM00079"/>
    </source>
</evidence>
<dbReference type="STRING" id="39946.A2Z1H3"/>
<dbReference type="OMA" id="MERAPQT"/>
<evidence type="ECO:0000256" key="17">
    <source>
        <dbReference type="SAM" id="MobiDB-lite"/>
    </source>
</evidence>
<evidence type="ECO:0000256" key="12">
    <source>
        <dbReference type="ARBA" id="ARBA00023286"/>
    </source>
</evidence>
<dbReference type="InterPro" id="IPR044440">
    <property type="entry name" value="GABAb_receptor_plant_PBP1"/>
</dbReference>
<keyword evidence="23" id="KW-1185">Reference proteome</keyword>
<keyword evidence="8 15" id="KW-0406">Ion transport</keyword>
<dbReference type="CDD" id="cd13686">
    <property type="entry name" value="GluR_Plant"/>
    <property type="match status" value="1"/>
</dbReference>
<evidence type="ECO:0000313" key="23">
    <source>
        <dbReference type="Proteomes" id="UP000007015"/>
    </source>
</evidence>
<accession>A2Z1H3</accession>
<dbReference type="AlphaFoldDB" id="A2Z1H3"/>
<dbReference type="InterPro" id="IPR017103">
    <property type="entry name" value="Iontropic_Glu_rcpt_pln"/>
</dbReference>
<evidence type="ECO:0000256" key="1">
    <source>
        <dbReference type="ARBA" id="ARBA00004141"/>
    </source>
</evidence>
<name>A2Z1H3_ORYSI</name>
<keyword evidence="4 15" id="KW-0813">Transport</keyword>
<feature type="disulfide bond" evidence="16">
    <location>
        <begin position="703"/>
        <end position="759"/>
    </location>
</feature>
<reference evidence="22 23" key="1">
    <citation type="journal article" date="2005" name="PLoS Biol.">
        <title>The genomes of Oryza sativa: a history of duplications.</title>
        <authorList>
            <person name="Yu J."/>
            <person name="Wang J."/>
            <person name="Lin W."/>
            <person name="Li S."/>
            <person name="Li H."/>
            <person name="Zhou J."/>
            <person name="Ni P."/>
            <person name="Dong W."/>
            <person name="Hu S."/>
            <person name="Zeng C."/>
            <person name="Zhang J."/>
            <person name="Zhang Y."/>
            <person name="Li R."/>
            <person name="Xu Z."/>
            <person name="Li S."/>
            <person name="Li X."/>
            <person name="Zheng H."/>
            <person name="Cong L."/>
            <person name="Lin L."/>
            <person name="Yin J."/>
            <person name="Geng J."/>
            <person name="Li G."/>
            <person name="Shi J."/>
            <person name="Liu J."/>
            <person name="Lv H."/>
            <person name="Li J."/>
            <person name="Wang J."/>
            <person name="Deng Y."/>
            <person name="Ran L."/>
            <person name="Shi X."/>
            <person name="Wang X."/>
            <person name="Wu Q."/>
            <person name="Li C."/>
            <person name="Ren X."/>
            <person name="Wang J."/>
            <person name="Wang X."/>
            <person name="Li D."/>
            <person name="Liu D."/>
            <person name="Zhang X."/>
            <person name="Ji Z."/>
            <person name="Zhao W."/>
            <person name="Sun Y."/>
            <person name="Zhang Z."/>
            <person name="Bao J."/>
            <person name="Han Y."/>
            <person name="Dong L."/>
            <person name="Ji J."/>
            <person name="Chen P."/>
            <person name="Wu S."/>
            <person name="Liu J."/>
            <person name="Xiao Y."/>
            <person name="Bu D."/>
            <person name="Tan J."/>
            <person name="Yang L."/>
            <person name="Ye C."/>
            <person name="Zhang J."/>
            <person name="Xu J."/>
            <person name="Zhou Y."/>
            <person name="Yu Y."/>
            <person name="Zhang B."/>
            <person name="Zhuang S."/>
            <person name="Wei H."/>
            <person name="Liu B."/>
            <person name="Lei M."/>
            <person name="Yu H."/>
            <person name="Li Y."/>
            <person name="Xu H."/>
            <person name="Wei S."/>
            <person name="He X."/>
            <person name="Fang L."/>
            <person name="Zhang Z."/>
            <person name="Zhang Y."/>
            <person name="Huang X."/>
            <person name="Su Z."/>
            <person name="Tong W."/>
            <person name="Li J."/>
            <person name="Tong Z."/>
            <person name="Li S."/>
            <person name="Ye J."/>
            <person name="Wang L."/>
            <person name="Fang L."/>
            <person name="Lei T."/>
            <person name="Chen C."/>
            <person name="Chen H."/>
            <person name="Xu Z."/>
            <person name="Li H."/>
            <person name="Huang H."/>
            <person name="Zhang F."/>
            <person name="Xu H."/>
            <person name="Li N."/>
            <person name="Zhao C."/>
            <person name="Li S."/>
            <person name="Dong L."/>
            <person name="Huang Y."/>
            <person name="Li L."/>
            <person name="Xi Y."/>
            <person name="Qi Q."/>
            <person name="Li W."/>
            <person name="Zhang B."/>
            <person name="Hu W."/>
            <person name="Zhang Y."/>
            <person name="Tian X."/>
            <person name="Jiao Y."/>
            <person name="Liang X."/>
            <person name="Jin J."/>
            <person name="Gao L."/>
            <person name="Zheng W."/>
            <person name="Hao B."/>
            <person name="Liu S."/>
            <person name="Wang W."/>
            <person name="Yuan L."/>
            <person name="Cao M."/>
            <person name="McDermott J."/>
            <person name="Samudrala R."/>
            <person name="Wang J."/>
            <person name="Wong G.K."/>
            <person name="Yang H."/>
        </authorList>
    </citation>
    <scope>NUCLEOTIDE SEQUENCE [LARGE SCALE GENOMIC DNA]</scope>
    <source>
        <strain evidence="23">cv. 93-11</strain>
    </source>
</reference>
<dbReference type="SMART" id="SM00062">
    <property type="entry name" value="PBPb"/>
    <property type="match status" value="1"/>
</dbReference>
<evidence type="ECO:0000256" key="9">
    <source>
        <dbReference type="ARBA" id="ARBA00023136"/>
    </source>
</evidence>
<feature type="chain" id="PRO_5002651091" description="Glutamate receptor" evidence="19">
    <location>
        <begin position="21"/>
        <end position="899"/>
    </location>
</feature>
<dbReference type="InterPro" id="IPR015683">
    <property type="entry name" value="Ionotropic_Glu_rcpt"/>
</dbReference>
<dbReference type="EMBL" id="CM000134">
    <property type="protein sequence ID" value="EAZ09184.1"/>
    <property type="molecule type" value="Genomic_DNA"/>
</dbReference>